<comment type="caution">
    <text evidence="2">The sequence shown here is derived from an EMBL/GenBank/DDBJ whole genome shotgun (WGS) entry which is preliminary data.</text>
</comment>
<dbReference type="Proteomes" id="UP000092714">
    <property type="component" value="Unassembled WGS sequence"/>
</dbReference>
<dbReference type="AlphaFoldDB" id="A0A174FZW0"/>
<evidence type="ECO:0000313" key="2">
    <source>
        <dbReference type="EMBL" id="OBY09712.1"/>
    </source>
</evidence>
<protein>
    <submittedName>
        <fullName evidence="2">Uncharacterized protein</fullName>
    </submittedName>
</protein>
<dbReference type="RefSeq" id="WP_027098964.1">
    <property type="nucleotide sequence ID" value="NZ_CABHIH010000006.1"/>
</dbReference>
<dbReference type="EMBL" id="MAPZ01000026">
    <property type="protein sequence ID" value="OBY09712.1"/>
    <property type="molecule type" value="Genomic_DNA"/>
</dbReference>
<reference evidence="2 3" key="1">
    <citation type="submission" date="2016-06" db="EMBL/GenBank/DDBJ databases">
        <authorList>
            <person name="Kjaerup R.B."/>
            <person name="Dalgaard T.S."/>
            <person name="Juul-Madsen H.R."/>
        </authorList>
    </citation>
    <scope>NUCLEOTIDE SEQUENCE [LARGE SCALE GENOMIC DNA]</scope>
    <source>
        <strain evidence="2 3">373-A1</strain>
    </source>
</reference>
<keyword evidence="3" id="KW-1185">Reference proteome</keyword>
<organism evidence="2 3">
    <name type="scientific">Clostridium paraputrificum</name>
    <dbReference type="NCBI Taxonomy" id="29363"/>
    <lineage>
        <taxon>Bacteria</taxon>
        <taxon>Bacillati</taxon>
        <taxon>Bacillota</taxon>
        <taxon>Clostridia</taxon>
        <taxon>Eubacteriales</taxon>
        <taxon>Clostridiaceae</taxon>
        <taxon>Clostridium</taxon>
    </lineage>
</organism>
<feature type="transmembrane region" description="Helical" evidence="1">
    <location>
        <begin position="37"/>
        <end position="56"/>
    </location>
</feature>
<evidence type="ECO:0000313" key="3">
    <source>
        <dbReference type="Proteomes" id="UP000092714"/>
    </source>
</evidence>
<keyword evidence="1" id="KW-0812">Transmembrane</keyword>
<feature type="transmembrane region" description="Helical" evidence="1">
    <location>
        <begin position="68"/>
        <end position="88"/>
    </location>
</feature>
<dbReference type="OrthoDB" id="1920284at2"/>
<feature type="transmembrane region" description="Helical" evidence="1">
    <location>
        <begin position="7"/>
        <end position="31"/>
    </location>
</feature>
<evidence type="ECO:0000256" key="1">
    <source>
        <dbReference type="SAM" id="Phobius"/>
    </source>
</evidence>
<keyword evidence="1" id="KW-1133">Transmembrane helix</keyword>
<name>A0A174FZW0_9CLOT</name>
<dbReference type="eggNOG" id="ENOG5030GJE">
    <property type="taxonomic scope" value="Bacteria"/>
</dbReference>
<dbReference type="GeneID" id="42776794"/>
<proteinExistence type="predicted"/>
<accession>A0A174FZW0</accession>
<gene>
    <name evidence="2" type="ORF">CP373A1_13655</name>
</gene>
<sequence>MKRIINLLSLISAIVTCGLIICTLMTSYQFFYVGQVFNSYMPIQVGSAVTMALLALRFLLNENGSKRITYSAISILISLILIFSISLVK</sequence>
<keyword evidence="1" id="KW-0472">Membrane</keyword>